<evidence type="ECO:0000313" key="25">
    <source>
        <dbReference type="EMBL" id="KTB12776.1"/>
    </source>
</evidence>
<dbReference type="FunFam" id="3.40.50.300:FF:001968">
    <property type="entry name" value="ATP-dependent DNA helicase CHL1"/>
    <property type="match status" value="1"/>
</dbReference>
<evidence type="ECO:0000256" key="12">
    <source>
        <dbReference type="ARBA" id="ARBA00023014"/>
    </source>
</evidence>
<dbReference type="GO" id="GO:0031571">
    <property type="term" value="P:mitotic G1 DNA damage checkpoint signaling"/>
    <property type="evidence" value="ECO:0007669"/>
    <property type="project" value="EnsemblFungi"/>
</dbReference>
<dbReference type="AlphaFoldDB" id="A0A0W0EGL4"/>
<dbReference type="PROSITE" id="PS51193">
    <property type="entry name" value="HELICASE_ATP_BIND_2"/>
    <property type="match status" value="1"/>
</dbReference>
<dbReference type="GO" id="GO:0005524">
    <property type="term" value="F:ATP binding"/>
    <property type="evidence" value="ECO:0007669"/>
    <property type="project" value="UniProtKB-KW"/>
</dbReference>
<proteinExistence type="inferred from homology"/>
<evidence type="ECO:0000256" key="17">
    <source>
        <dbReference type="ARBA" id="ARBA00029709"/>
    </source>
</evidence>
<evidence type="ECO:0000256" key="13">
    <source>
        <dbReference type="ARBA" id="ARBA00023125"/>
    </source>
</evidence>
<keyword evidence="15" id="KW-0539">Nucleus</keyword>
<evidence type="ECO:0000313" key="26">
    <source>
        <dbReference type="Proteomes" id="UP000054886"/>
    </source>
</evidence>
<evidence type="ECO:0000256" key="16">
    <source>
        <dbReference type="ARBA" id="ARBA00023306"/>
    </source>
</evidence>
<sequence>MDNATKFHHPYSPYDIQLDLMQCVYDTLANPVKKVAIVESPTGTGKTLSLICSTLTWLRDNKADILSSVDTLHSNEDDSDDSEPEWVKDTYKESILKDKLELLDEYEKYLEELHLKENKIIKFGTSIEDKSKVKRRKVTSSSKAKIEVSIEDEDEFVAKPYESDGEETTDLEKKEALSKEVQELLAKFDSSKKNTDNVELGRFASASQNQVRIFFSSRTHSQLNQFAEQLKLTNFPSSFPDKVAHERVKYMPLGSKKQLCINPDVKKWKTLEGINDACSEVRRSKEGCPFYQNTPKWHNSKETNHFRDQVFSDIHDIEDIAKVGESLAVCPYYAARDFIPSSEIVTLPYQYLLSESTRSQLRLDLKGSIVVIDEAHNLVDTINSIHSAEISLSELKQSYNSIILYMKKFKSRLNPGNRVNLLKLSKLITVLINFITTHYKKPGLEVDAFSILESNNTDMLNVHRVLKYIKTSHIAYKLDTYIQKLQEKESPSNQKPSSQPLLYKISKFLECLNNTSSEGSFFFERGPSLRYMLLEPSRIFQDIIDSARCVILAGGTMEPVSQLLQYLVPKLDDSSITKFSCNHVIPDSHLRTYIVNEPQFEFTFEKRNSVNLVQNHLFNFYLELSTTIPKTGGIIGFFPSYKYLDEIIVSWRKAGLFEKLDKERKVFYEMKDGPDPLPDYTSAVANSEGAILFAIVGGKLSEGINFGGNLCRAIVMTGLPYPNVFSGELIISRKHLEEKVLNGGGSKTDANMAAKEFFENICMKAVNQSVGRSIRSINDYSLIYLLDKRYANANIQSKLSQWVRSRIQSVSTVRDVMASSKEFFDQIADT</sequence>
<dbReference type="GO" id="GO:0003677">
    <property type="term" value="F:DNA binding"/>
    <property type="evidence" value="ECO:0007669"/>
    <property type="project" value="UniProtKB-KW"/>
</dbReference>
<accession>A0A0W0EGL4</accession>
<evidence type="ECO:0000256" key="21">
    <source>
        <dbReference type="ARBA" id="ARBA00045702"/>
    </source>
</evidence>
<evidence type="ECO:0000256" key="10">
    <source>
        <dbReference type="ARBA" id="ARBA00022840"/>
    </source>
</evidence>
<feature type="domain" description="Helicase ATP-binding" evidence="24">
    <location>
        <begin position="3"/>
        <end position="438"/>
    </location>
</feature>
<dbReference type="Proteomes" id="UP000054886">
    <property type="component" value="Unassembled WGS sequence"/>
</dbReference>
<keyword evidence="14" id="KW-0413">Isomerase</keyword>
<dbReference type="EMBL" id="LLZZ01000015">
    <property type="protein sequence ID" value="KTB12776.1"/>
    <property type="molecule type" value="Genomic_DNA"/>
</dbReference>
<dbReference type="SMART" id="SM00488">
    <property type="entry name" value="DEXDc2"/>
    <property type="match status" value="1"/>
</dbReference>
<dbReference type="GO" id="GO:0005634">
    <property type="term" value="C:nucleus"/>
    <property type="evidence" value="ECO:0007669"/>
    <property type="project" value="UniProtKB-SubCell"/>
</dbReference>
<dbReference type="InterPro" id="IPR045028">
    <property type="entry name" value="DinG/Rad3-like"/>
</dbReference>
<dbReference type="VEuPathDB" id="FungiDB:GVI51_L08811"/>
<name>A0A0W0EGL4_CANGB</name>
<dbReference type="GO" id="GO:0036297">
    <property type="term" value="P:interstrand cross-link repair"/>
    <property type="evidence" value="ECO:0007669"/>
    <property type="project" value="EnsemblFungi"/>
</dbReference>
<keyword evidence="8" id="KW-0378">Hydrolase</keyword>
<dbReference type="GO" id="GO:0000785">
    <property type="term" value="C:chromatin"/>
    <property type="evidence" value="ECO:0007669"/>
    <property type="project" value="EnsemblFungi"/>
</dbReference>
<dbReference type="VEuPathDB" id="FungiDB:CAGL0L08844g"/>
<evidence type="ECO:0000256" key="8">
    <source>
        <dbReference type="ARBA" id="ARBA00022801"/>
    </source>
</evidence>
<evidence type="ECO:0000256" key="2">
    <source>
        <dbReference type="ARBA" id="ARBA00004123"/>
    </source>
</evidence>
<keyword evidence="10" id="KW-0067">ATP-binding</keyword>
<keyword evidence="6" id="KW-0479">Metal-binding</keyword>
<dbReference type="InterPro" id="IPR006554">
    <property type="entry name" value="Helicase-like_DEXD_c2"/>
</dbReference>
<dbReference type="InterPro" id="IPR013020">
    <property type="entry name" value="Rad3/Chl1-like"/>
</dbReference>
<dbReference type="GO" id="GO:0007064">
    <property type="term" value="P:mitotic sister chromatid cohesion"/>
    <property type="evidence" value="ECO:0007669"/>
    <property type="project" value="EnsemblFungi"/>
</dbReference>
<comment type="cofactor">
    <cofactor evidence="1">
        <name>[4Fe-4S] cluster</name>
        <dbReference type="ChEBI" id="CHEBI:49883"/>
    </cofactor>
</comment>
<keyword evidence="16" id="KW-0131">Cell cycle</keyword>
<comment type="similarity">
    <text evidence="3">Belongs to the DEAD box helicase family. DEAH subfamily. DDX11/CHL1 sub-subfamily.</text>
</comment>
<dbReference type="GO" id="GO:0045005">
    <property type="term" value="P:DNA-templated DNA replication maintenance of fidelity"/>
    <property type="evidence" value="ECO:0007669"/>
    <property type="project" value="EnsemblFungi"/>
</dbReference>
<evidence type="ECO:0000256" key="7">
    <source>
        <dbReference type="ARBA" id="ARBA00022741"/>
    </source>
</evidence>
<comment type="subcellular location">
    <subcellularLocation>
        <location evidence="2">Nucleus</location>
    </subcellularLocation>
</comment>
<dbReference type="GO" id="GO:0034085">
    <property type="term" value="P:establishment of sister chromatid cohesion"/>
    <property type="evidence" value="ECO:0007669"/>
    <property type="project" value="EnsemblFungi"/>
</dbReference>
<evidence type="ECO:0000256" key="22">
    <source>
        <dbReference type="ARBA" id="ARBA00048954"/>
    </source>
</evidence>
<dbReference type="InterPro" id="IPR006555">
    <property type="entry name" value="ATP-dep_Helicase_C"/>
</dbReference>
<dbReference type="InterPro" id="IPR027417">
    <property type="entry name" value="P-loop_NTPase"/>
</dbReference>
<dbReference type="SUPFAM" id="SSF52540">
    <property type="entry name" value="P-loop containing nucleoside triphosphate hydrolases"/>
    <property type="match status" value="1"/>
</dbReference>
<dbReference type="VEuPathDB" id="FungiDB:GWK60_L12859"/>
<evidence type="ECO:0000256" key="19">
    <source>
        <dbReference type="ARBA" id="ARBA00044998"/>
    </source>
</evidence>
<dbReference type="PANTHER" id="PTHR11472:SF41">
    <property type="entry name" value="ATP-DEPENDENT DNA HELICASE DDX11-RELATED"/>
    <property type="match status" value="1"/>
</dbReference>
<dbReference type="GO" id="GO:0046872">
    <property type="term" value="F:metal ion binding"/>
    <property type="evidence" value="ECO:0007669"/>
    <property type="project" value="UniProtKB-KW"/>
</dbReference>
<dbReference type="NCBIfam" id="TIGR00604">
    <property type="entry name" value="rad3"/>
    <property type="match status" value="1"/>
</dbReference>
<dbReference type="InterPro" id="IPR014013">
    <property type="entry name" value="Helic_SF1/SF2_ATP-bd_DinG/Rad3"/>
</dbReference>
<dbReference type="Pfam" id="PF06733">
    <property type="entry name" value="DEAD_2"/>
    <property type="match status" value="1"/>
</dbReference>
<evidence type="ECO:0000256" key="23">
    <source>
        <dbReference type="SAM" id="Coils"/>
    </source>
</evidence>
<dbReference type="InterPro" id="IPR010614">
    <property type="entry name" value="RAD3-like_helicase_DEAD"/>
</dbReference>
<comment type="caution">
    <text evidence="25">The sequence shown here is derived from an EMBL/GenBank/DDBJ whole genome shotgun (WGS) entry which is preliminary data.</text>
</comment>
<evidence type="ECO:0000256" key="14">
    <source>
        <dbReference type="ARBA" id="ARBA00023235"/>
    </source>
</evidence>
<protein>
    <recommendedName>
        <fullName evidence="5">ATP-dependent DNA helicase CHL1</fullName>
        <ecNumber evidence="18">5.6.2.3</ecNumber>
    </recommendedName>
    <alternativeName>
        <fullName evidence="4">ATP-dependent DNA helicase chl1</fullName>
    </alternativeName>
    <alternativeName>
        <fullName evidence="17">Chromosome loss protein 1</fullName>
    </alternativeName>
    <alternativeName>
        <fullName evidence="19 20">DNA 5'-3' helicase CHL1</fullName>
    </alternativeName>
</protein>
<comment type="catalytic activity">
    <reaction evidence="22">
        <text>ATP + H2O = ADP + phosphate + H(+)</text>
        <dbReference type="Rhea" id="RHEA:13065"/>
        <dbReference type="ChEBI" id="CHEBI:15377"/>
        <dbReference type="ChEBI" id="CHEBI:15378"/>
        <dbReference type="ChEBI" id="CHEBI:30616"/>
        <dbReference type="ChEBI" id="CHEBI:43474"/>
        <dbReference type="ChEBI" id="CHEBI:456216"/>
        <dbReference type="EC" id="5.6.2.3"/>
    </reaction>
</comment>
<evidence type="ECO:0000256" key="15">
    <source>
        <dbReference type="ARBA" id="ARBA00023242"/>
    </source>
</evidence>
<evidence type="ECO:0000256" key="11">
    <source>
        <dbReference type="ARBA" id="ARBA00023004"/>
    </source>
</evidence>
<keyword evidence="13" id="KW-0238">DNA-binding</keyword>
<evidence type="ECO:0000256" key="4">
    <source>
        <dbReference type="ARBA" id="ARBA00016387"/>
    </source>
</evidence>
<evidence type="ECO:0000259" key="24">
    <source>
        <dbReference type="PROSITE" id="PS51193"/>
    </source>
</evidence>
<evidence type="ECO:0000256" key="6">
    <source>
        <dbReference type="ARBA" id="ARBA00022723"/>
    </source>
</evidence>
<evidence type="ECO:0000256" key="5">
    <source>
        <dbReference type="ARBA" id="ARBA00017386"/>
    </source>
</evidence>
<dbReference type="PANTHER" id="PTHR11472">
    <property type="entry name" value="DNA REPAIR DEAD HELICASE RAD3/XP-D SUBFAMILY MEMBER"/>
    <property type="match status" value="1"/>
</dbReference>
<dbReference type="SMART" id="SM00491">
    <property type="entry name" value="HELICc2"/>
    <property type="match status" value="1"/>
</dbReference>
<reference evidence="25 26" key="1">
    <citation type="submission" date="2015-10" db="EMBL/GenBank/DDBJ databases">
        <title>Draft genomes sequences of Candida glabrata isolates 1A, 1B, 2A, 2B, 3A and 3B.</title>
        <authorList>
            <person name="Haavelsrud O.E."/>
            <person name="Gaustad P."/>
        </authorList>
    </citation>
    <scope>NUCLEOTIDE SEQUENCE [LARGE SCALE GENOMIC DNA]</scope>
    <source>
        <strain evidence="25">910700640</strain>
    </source>
</reference>
<keyword evidence="9 25" id="KW-0347">Helicase</keyword>
<evidence type="ECO:0000256" key="9">
    <source>
        <dbReference type="ARBA" id="ARBA00022806"/>
    </source>
</evidence>
<dbReference type="GO" id="GO:0051536">
    <property type="term" value="F:iron-sulfur cluster binding"/>
    <property type="evidence" value="ECO:0007669"/>
    <property type="project" value="UniProtKB-KW"/>
</dbReference>
<dbReference type="GO" id="GO:0016818">
    <property type="term" value="F:hydrolase activity, acting on acid anhydrides, in phosphorus-containing anhydrides"/>
    <property type="evidence" value="ECO:0007669"/>
    <property type="project" value="InterPro"/>
</dbReference>
<comment type="function">
    <text evidence="21">ATP-dependent DNA helicase important for chromosome transmission and normal cell cycle progression in G(2)/M. May have a role in changing DNA topology to allow the loading of proteins involved in maintaining sister chromatid cohesion in the vicinity of the centromeres. Has a specific role in chromosome segregation during meiosis II.</text>
</comment>
<keyword evidence="12" id="KW-0411">Iron-sulfur</keyword>
<evidence type="ECO:0000256" key="3">
    <source>
        <dbReference type="ARBA" id="ARBA00008435"/>
    </source>
</evidence>
<gene>
    <name evidence="25" type="ORF">AO440_005809</name>
</gene>
<evidence type="ECO:0000256" key="1">
    <source>
        <dbReference type="ARBA" id="ARBA00001966"/>
    </source>
</evidence>
<dbReference type="GO" id="GO:0035861">
    <property type="term" value="C:site of double-strand break"/>
    <property type="evidence" value="ECO:0007669"/>
    <property type="project" value="EnsemblFungi"/>
</dbReference>
<keyword evidence="11" id="KW-0408">Iron</keyword>
<keyword evidence="7" id="KW-0547">Nucleotide-binding</keyword>
<dbReference type="GO" id="GO:0043139">
    <property type="term" value="F:5'-3' DNA helicase activity"/>
    <property type="evidence" value="ECO:0007669"/>
    <property type="project" value="UniProtKB-EC"/>
</dbReference>
<dbReference type="Pfam" id="PF13307">
    <property type="entry name" value="Helicase_C_2"/>
    <property type="match status" value="1"/>
</dbReference>
<organism evidence="25 26">
    <name type="scientific">Candida glabrata</name>
    <name type="common">Yeast</name>
    <name type="synonym">Torulopsis glabrata</name>
    <dbReference type="NCBI Taxonomy" id="5478"/>
    <lineage>
        <taxon>Eukaryota</taxon>
        <taxon>Fungi</taxon>
        <taxon>Dikarya</taxon>
        <taxon>Ascomycota</taxon>
        <taxon>Saccharomycotina</taxon>
        <taxon>Saccharomycetes</taxon>
        <taxon>Saccharomycetales</taxon>
        <taxon>Saccharomycetaceae</taxon>
        <taxon>Nakaseomyces</taxon>
    </lineage>
</organism>
<keyword evidence="23" id="KW-0175">Coiled coil</keyword>
<dbReference type="EC" id="5.6.2.3" evidence="18"/>
<evidence type="ECO:0000256" key="18">
    <source>
        <dbReference type="ARBA" id="ARBA00044969"/>
    </source>
</evidence>
<feature type="coiled-coil region" evidence="23">
    <location>
        <begin position="92"/>
        <end position="119"/>
    </location>
</feature>
<dbReference type="Gene3D" id="3.40.50.300">
    <property type="entry name" value="P-loop containing nucleotide triphosphate hydrolases"/>
    <property type="match status" value="3"/>
</dbReference>
<evidence type="ECO:0000256" key="20">
    <source>
        <dbReference type="ARBA" id="ARBA00045008"/>
    </source>
</evidence>
<dbReference type="VEuPathDB" id="FungiDB:B1J91_L08844g"/>